<organism evidence="7 8">
    <name type="scientific">Kitasatospora cheerisanensis KCTC 2395</name>
    <dbReference type="NCBI Taxonomy" id="1348663"/>
    <lineage>
        <taxon>Bacteria</taxon>
        <taxon>Bacillati</taxon>
        <taxon>Actinomycetota</taxon>
        <taxon>Actinomycetes</taxon>
        <taxon>Kitasatosporales</taxon>
        <taxon>Streptomycetaceae</taxon>
        <taxon>Kitasatospora</taxon>
    </lineage>
</organism>
<keyword evidence="2" id="KW-0032">Aminotransferase</keyword>
<dbReference type="GO" id="GO:0030170">
    <property type="term" value="F:pyridoxal phosphate binding"/>
    <property type="evidence" value="ECO:0007669"/>
    <property type="project" value="InterPro"/>
</dbReference>
<evidence type="ECO:0000256" key="2">
    <source>
        <dbReference type="ARBA" id="ARBA00022576"/>
    </source>
</evidence>
<sequence length="664" mass="73897">MGPRLTGDRRPDLPLARQRHRRRRPCRRLPARPRTPLPRRRPRLLRRTRLDRPQRPAARRRPRADRRRRRQRRRQPGRRPHPAGPRPRRPRHRPPAADLPQHRPPRRPRRTDGGRRGPGTVQPSLGRLVLVALPRRPGRRRRPARQPAPRPGPRGTAARHRHHRRVRPAVRGGRAVRHRPARRRRPRHAAPLPRHAARLLRRARPPRRRPGRPTLRRRTAAGGLRGERAVSGVLKLGELHGSLADPLLDAMTFLNEVTGRYPEAISFAPGRPYEEFFDPADIPGHLETYLRHLREEKGLTESQVRQEVFQYGRTKGIIAPLIARALAADEGITADPEALVVTVGAQEGMLLVLRALCAGPDDVLLVSSPCYVGVTGAARLLDLTVRPVPEAGPDGGLDPDALADAVRELRAAGKRPRACYVVPDFANPSGASMDERARRRLLDVAESTGILLIEDNPYGFFGRTGPARPTLKALDGDRRNVVYLGSFAKTCFPGARVGYLLADQQVVDEDGRSGLLADELAKLKSMTTVNTSALAQAVIGGMLLAGGLRLREANEPARQFYARNMDTLLTELENAFRSVPGVSWNSPEGGFFAVVTVPFRADARALDVCARTYGVLWTPMDGFHPGGGGERQLRLSCSYLTPEQIAEGVRRLARFVTERTAGQN</sequence>
<dbReference type="GO" id="GO:0008483">
    <property type="term" value="F:transaminase activity"/>
    <property type="evidence" value="ECO:0007669"/>
    <property type="project" value="UniProtKB-KW"/>
</dbReference>
<dbReference type="InterPro" id="IPR050859">
    <property type="entry name" value="Class-I_PLP-dep_aminotransf"/>
</dbReference>
<feature type="compositionally biased region" description="Basic residues" evidence="5">
    <location>
        <begin position="57"/>
        <end position="94"/>
    </location>
</feature>
<keyword evidence="4" id="KW-0663">Pyridoxal phosphate</keyword>
<dbReference type="InterPro" id="IPR004839">
    <property type="entry name" value="Aminotransferase_I/II_large"/>
</dbReference>
<feature type="compositionally biased region" description="Basic residues" evidence="5">
    <location>
        <begin position="157"/>
        <end position="188"/>
    </location>
</feature>
<evidence type="ECO:0000259" key="6">
    <source>
        <dbReference type="Pfam" id="PF00155"/>
    </source>
</evidence>
<dbReference type="Gene3D" id="3.90.1150.10">
    <property type="entry name" value="Aspartate Aminotransferase, domain 1"/>
    <property type="match status" value="1"/>
</dbReference>
<dbReference type="EMBL" id="JNBY01000141">
    <property type="protein sequence ID" value="KDN81456.1"/>
    <property type="molecule type" value="Genomic_DNA"/>
</dbReference>
<dbReference type="InterPro" id="IPR015421">
    <property type="entry name" value="PyrdxlP-dep_Trfase_major"/>
</dbReference>
<feature type="domain" description="Aminotransferase class I/classII large" evidence="6">
    <location>
        <begin position="307"/>
        <end position="652"/>
    </location>
</feature>
<dbReference type="SUPFAM" id="SSF53383">
    <property type="entry name" value="PLP-dependent transferases"/>
    <property type="match status" value="1"/>
</dbReference>
<dbReference type="Proteomes" id="UP000027178">
    <property type="component" value="Unassembled WGS sequence"/>
</dbReference>
<evidence type="ECO:0000256" key="3">
    <source>
        <dbReference type="ARBA" id="ARBA00022679"/>
    </source>
</evidence>
<gene>
    <name evidence="7" type="ORF">KCH_66940</name>
</gene>
<dbReference type="InterPro" id="IPR015424">
    <property type="entry name" value="PyrdxlP-dep_Trfase"/>
</dbReference>
<evidence type="ECO:0000313" key="8">
    <source>
        <dbReference type="Proteomes" id="UP000027178"/>
    </source>
</evidence>
<protein>
    <submittedName>
        <fullName evidence="7">GntR family transcriptional regulator</fullName>
    </submittedName>
</protein>
<feature type="compositionally biased region" description="Basic residues" evidence="5">
    <location>
        <begin position="195"/>
        <end position="219"/>
    </location>
</feature>
<reference evidence="7 8" key="1">
    <citation type="submission" date="2014-05" db="EMBL/GenBank/DDBJ databases">
        <title>Draft Genome Sequence of Kitasatospora cheerisanensis KCTC 2395.</title>
        <authorList>
            <person name="Nam D.H."/>
        </authorList>
    </citation>
    <scope>NUCLEOTIDE SEQUENCE [LARGE SCALE GENOMIC DNA]</scope>
    <source>
        <strain evidence="7 8">KCTC 2395</strain>
    </source>
</reference>
<feature type="compositionally biased region" description="Basic residues" evidence="5">
    <location>
        <begin position="17"/>
        <end position="47"/>
    </location>
</feature>
<evidence type="ECO:0000313" key="7">
    <source>
        <dbReference type="EMBL" id="KDN81456.1"/>
    </source>
</evidence>
<accession>A0A066YTP0</accession>
<feature type="region of interest" description="Disordered" evidence="5">
    <location>
        <begin position="1"/>
        <end position="224"/>
    </location>
</feature>
<dbReference type="Pfam" id="PF00155">
    <property type="entry name" value="Aminotran_1_2"/>
    <property type="match status" value="1"/>
</dbReference>
<dbReference type="PATRIC" id="fig|1348663.4.peg.6476"/>
<dbReference type="PANTHER" id="PTHR42790">
    <property type="entry name" value="AMINOTRANSFERASE"/>
    <property type="match status" value="1"/>
</dbReference>
<keyword evidence="3" id="KW-0808">Transferase</keyword>
<dbReference type="GO" id="GO:1901605">
    <property type="term" value="P:alpha-amino acid metabolic process"/>
    <property type="evidence" value="ECO:0007669"/>
    <property type="project" value="TreeGrafter"/>
</dbReference>
<dbReference type="eggNOG" id="COG1167">
    <property type="taxonomic scope" value="Bacteria"/>
</dbReference>
<proteinExistence type="predicted"/>
<comment type="caution">
    <text evidence="7">The sequence shown here is derived from an EMBL/GenBank/DDBJ whole genome shotgun (WGS) entry which is preliminary data.</text>
</comment>
<name>A0A066YTP0_9ACTN</name>
<dbReference type="CDD" id="cd00609">
    <property type="entry name" value="AAT_like"/>
    <property type="match status" value="1"/>
</dbReference>
<evidence type="ECO:0000256" key="5">
    <source>
        <dbReference type="SAM" id="MobiDB-lite"/>
    </source>
</evidence>
<dbReference type="Gene3D" id="3.40.640.10">
    <property type="entry name" value="Type I PLP-dependent aspartate aminotransferase-like (Major domain)"/>
    <property type="match status" value="1"/>
</dbReference>
<dbReference type="HOGENOM" id="CLU_413212_0_0_11"/>
<keyword evidence="8" id="KW-1185">Reference proteome</keyword>
<dbReference type="InterPro" id="IPR015422">
    <property type="entry name" value="PyrdxlP-dep_Trfase_small"/>
</dbReference>
<evidence type="ECO:0000256" key="1">
    <source>
        <dbReference type="ARBA" id="ARBA00001933"/>
    </source>
</evidence>
<comment type="cofactor">
    <cofactor evidence="1">
        <name>pyridoxal 5'-phosphate</name>
        <dbReference type="ChEBI" id="CHEBI:597326"/>
    </cofactor>
</comment>
<dbReference type="AlphaFoldDB" id="A0A066YTP0"/>
<feature type="compositionally biased region" description="Basic and acidic residues" evidence="5">
    <location>
        <begin position="1"/>
        <end position="12"/>
    </location>
</feature>
<feature type="compositionally biased region" description="Low complexity" evidence="5">
    <location>
        <begin position="125"/>
        <end position="135"/>
    </location>
</feature>
<dbReference type="PANTHER" id="PTHR42790:SF19">
    <property type="entry name" value="KYNURENINE_ALPHA-AMINOADIPATE AMINOTRANSFERASE, MITOCHONDRIAL"/>
    <property type="match status" value="1"/>
</dbReference>
<evidence type="ECO:0000256" key="4">
    <source>
        <dbReference type="ARBA" id="ARBA00022898"/>
    </source>
</evidence>